<feature type="chain" id="PRO_5017787233" evidence="2">
    <location>
        <begin position="25"/>
        <end position="371"/>
    </location>
</feature>
<keyword evidence="2" id="KW-0732">Signal</keyword>
<name>A0A3D8YA66_9BACT</name>
<keyword evidence="1" id="KW-1133">Transmembrane helix</keyword>
<organism evidence="4 5">
    <name type="scientific">Dyadobacter luteus</name>
    <dbReference type="NCBI Taxonomy" id="2259619"/>
    <lineage>
        <taxon>Bacteria</taxon>
        <taxon>Pseudomonadati</taxon>
        <taxon>Bacteroidota</taxon>
        <taxon>Cytophagia</taxon>
        <taxon>Cytophagales</taxon>
        <taxon>Spirosomataceae</taxon>
        <taxon>Dyadobacter</taxon>
    </lineage>
</organism>
<evidence type="ECO:0000313" key="4">
    <source>
        <dbReference type="EMBL" id="REA60057.1"/>
    </source>
</evidence>
<reference evidence="4 5" key="1">
    <citation type="submission" date="2018-07" db="EMBL/GenBank/DDBJ databases">
        <title>Dyadobacter roseus sp. nov., isolated from rose rhizosphere soil.</title>
        <authorList>
            <person name="Chen L."/>
        </authorList>
    </citation>
    <scope>NUCLEOTIDE SEQUENCE [LARGE SCALE GENOMIC DNA]</scope>
    <source>
        <strain evidence="4 5">RS19</strain>
    </source>
</reference>
<dbReference type="OrthoDB" id="1147144at2"/>
<evidence type="ECO:0000313" key="5">
    <source>
        <dbReference type="Proteomes" id="UP000256373"/>
    </source>
</evidence>
<sequence length="371" mass="40837">MKTKIFTITGFVMLAALWPHFVQAQGFSEQVRGLNGVLDSLYSEMLPLCGKLISVGRGIAGFAAIWYIGSRIWRHLASAEPIDFYPLFRPFVLGFAILIFPSVIALLNAVLSPTVRGTSGMVQDSDKAIALLLKKKEDAVKSSAFWEMYVGDDQKGSREKWLKYTYGDGYSEGFTDGISNDIKFYMAKQSYNFRNSIKAALSEVLRVVFESAALCINTIRTFHLIVLAVIGPIAFGIAVFDGFQHTLTAWIARYINIYLWLPVANIFGAIIGKIQEKMIALDIRQVQQSGDTFFNAHDMAYLIFLIIGIVGYFSVPSVAGYIIQAGGQNTLLQKVTTLFANTAMASANSAFPASGGFGRMPQRPHKGQANS</sequence>
<comment type="caution">
    <text evidence="4">The sequence shown here is derived from an EMBL/GenBank/DDBJ whole genome shotgun (WGS) entry which is preliminary data.</text>
</comment>
<feature type="transmembrane region" description="Helical" evidence="1">
    <location>
        <begin position="255"/>
        <end position="274"/>
    </location>
</feature>
<feature type="transmembrane region" description="Helical" evidence="1">
    <location>
        <begin position="48"/>
        <end position="69"/>
    </location>
</feature>
<keyword evidence="1" id="KW-0472">Membrane</keyword>
<dbReference type="InterPro" id="IPR012424">
    <property type="entry name" value="Conjugative_transposon_TraJ_C"/>
</dbReference>
<feature type="transmembrane region" description="Helical" evidence="1">
    <location>
        <begin position="90"/>
        <end position="111"/>
    </location>
</feature>
<feature type="signal peptide" evidence="2">
    <location>
        <begin position="1"/>
        <end position="24"/>
    </location>
</feature>
<feature type="transmembrane region" description="Helical" evidence="1">
    <location>
        <begin position="299"/>
        <end position="323"/>
    </location>
</feature>
<dbReference type="AlphaFoldDB" id="A0A3D8YA66"/>
<keyword evidence="1" id="KW-0812">Transmembrane</keyword>
<dbReference type="InterPro" id="IPR022393">
    <property type="entry name" value="Conjugative_transposon_TraJ"/>
</dbReference>
<feature type="transmembrane region" description="Helical" evidence="1">
    <location>
        <begin position="222"/>
        <end position="243"/>
    </location>
</feature>
<evidence type="ECO:0000259" key="3">
    <source>
        <dbReference type="Pfam" id="PF07863"/>
    </source>
</evidence>
<gene>
    <name evidence="4" type="primary">traJ</name>
    <name evidence="4" type="ORF">DSL64_15345</name>
</gene>
<keyword evidence="5" id="KW-1185">Reference proteome</keyword>
<dbReference type="EMBL" id="QNUL01000012">
    <property type="protein sequence ID" value="REA60057.1"/>
    <property type="molecule type" value="Genomic_DNA"/>
</dbReference>
<dbReference type="RefSeq" id="WP_115831802.1">
    <property type="nucleotide sequence ID" value="NZ_QNUL01000012.1"/>
</dbReference>
<evidence type="ECO:0000256" key="1">
    <source>
        <dbReference type="SAM" id="Phobius"/>
    </source>
</evidence>
<proteinExistence type="predicted"/>
<evidence type="ECO:0000256" key="2">
    <source>
        <dbReference type="SAM" id="SignalP"/>
    </source>
</evidence>
<accession>A0A3D8YA66</accession>
<feature type="domain" description="Conjugative transposon TraJ C-terminal" evidence="3">
    <location>
        <begin position="30"/>
        <end position="356"/>
    </location>
</feature>
<protein>
    <submittedName>
        <fullName evidence="4">Conjugative transposon protein TraJ</fullName>
    </submittedName>
</protein>
<dbReference type="Proteomes" id="UP000256373">
    <property type="component" value="Unassembled WGS sequence"/>
</dbReference>
<dbReference type="Pfam" id="PF07863">
    <property type="entry name" value="CtnDOT_TraJ"/>
    <property type="match status" value="1"/>
</dbReference>
<dbReference type="NCBIfam" id="TIGR03782">
    <property type="entry name" value="Bac_Flav_CT_J"/>
    <property type="match status" value="1"/>
</dbReference>